<accession>A0A120CTH8</accession>
<evidence type="ECO:0000313" key="2">
    <source>
        <dbReference type="Proteomes" id="UP000059074"/>
    </source>
</evidence>
<protein>
    <submittedName>
        <fullName evidence="1">Uncharacterized protein</fullName>
    </submittedName>
</protein>
<dbReference type="Proteomes" id="UP000059074">
    <property type="component" value="Unassembled WGS sequence"/>
</dbReference>
<proteinExistence type="predicted"/>
<reference evidence="1 2" key="1">
    <citation type="submission" date="2015-10" db="EMBL/GenBank/DDBJ databases">
        <title>Transcriptomic analysis of a linuron degrading triple-species bacterial consortium.</title>
        <authorList>
            <person name="Albers P."/>
        </authorList>
    </citation>
    <scope>NUCLEOTIDE SEQUENCE [LARGE SCALE GENOMIC DNA]</scope>
    <source>
        <strain evidence="1 2">WDL6</strain>
    </source>
</reference>
<dbReference type="PATRIC" id="fig|121290.4.peg.3623"/>
<sequence length="126" mass="13386">MFHPLPTASKRPSLWKVTTAALVSVVGGSLLWQGAMHTPRAVSDAEDESALAEMILPADETLITGSLPTIHQVDAGACTSLELDRKANRTLRRPCPPDGLALRLEGAPAREDAVLASDYTILNTGE</sequence>
<dbReference type="EMBL" id="LMTR01000089">
    <property type="protein sequence ID" value="KWT64694.1"/>
    <property type="molecule type" value="Genomic_DNA"/>
</dbReference>
<keyword evidence="2" id="KW-1185">Reference proteome</keyword>
<organism evidence="1 2">
    <name type="scientific">Hyphomicrobium sulfonivorans</name>
    <dbReference type="NCBI Taxonomy" id="121290"/>
    <lineage>
        <taxon>Bacteria</taxon>
        <taxon>Pseudomonadati</taxon>
        <taxon>Pseudomonadota</taxon>
        <taxon>Alphaproteobacteria</taxon>
        <taxon>Hyphomicrobiales</taxon>
        <taxon>Hyphomicrobiaceae</taxon>
        <taxon>Hyphomicrobium</taxon>
    </lineage>
</organism>
<comment type="caution">
    <text evidence="1">The sequence shown here is derived from an EMBL/GenBank/DDBJ whole genome shotgun (WGS) entry which is preliminary data.</text>
</comment>
<dbReference type="AlphaFoldDB" id="A0A120CTH8"/>
<name>A0A120CTH8_HYPSL</name>
<gene>
    <name evidence="1" type="ORF">APY04_3166</name>
</gene>
<evidence type="ECO:0000313" key="1">
    <source>
        <dbReference type="EMBL" id="KWT64694.1"/>
    </source>
</evidence>